<dbReference type="RefSeq" id="WP_113743642.1">
    <property type="nucleotide sequence ID" value="NZ_UAPU01000007.1"/>
</dbReference>
<dbReference type="Pfam" id="PF20157">
    <property type="entry name" value="Maf_flag10_N"/>
    <property type="match status" value="1"/>
</dbReference>
<evidence type="ECO:0000259" key="2">
    <source>
        <dbReference type="Pfam" id="PF20157"/>
    </source>
</evidence>
<dbReference type="InterPro" id="IPR002826">
    <property type="entry name" value="MptE-like"/>
</dbReference>
<dbReference type="OrthoDB" id="7254531at2"/>
<feature type="domain" description="6-hydroxymethylpterin diphosphokinase MptE-like" evidence="1">
    <location>
        <begin position="314"/>
        <end position="474"/>
    </location>
</feature>
<protein>
    <submittedName>
        <fullName evidence="3">Uncharacterized protein conserved in bacteria</fullName>
    </submittedName>
</protein>
<evidence type="ECO:0000313" key="4">
    <source>
        <dbReference type="Proteomes" id="UP000250086"/>
    </source>
</evidence>
<evidence type="ECO:0000259" key="1">
    <source>
        <dbReference type="Pfam" id="PF01973"/>
    </source>
</evidence>
<dbReference type="EMBL" id="UAPV01000001">
    <property type="protein sequence ID" value="SPT69476.1"/>
    <property type="molecule type" value="Genomic_DNA"/>
</dbReference>
<feature type="domain" description="Glycosyltransferase Maf N-terminal" evidence="2">
    <location>
        <begin position="53"/>
        <end position="282"/>
    </location>
</feature>
<gene>
    <name evidence="3" type="ORF">NCTC13093_00853</name>
</gene>
<dbReference type="PANTHER" id="PTHR41786">
    <property type="entry name" value="MOTILITY ACCESSORY FACTOR MAF"/>
    <property type="match status" value="1"/>
</dbReference>
<organism evidence="3 4">
    <name type="scientific">Anaerobiospirillum thomasii</name>
    <dbReference type="NCBI Taxonomy" id="179995"/>
    <lineage>
        <taxon>Bacteria</taxon>
        <taxon>Pseudomonadati</taxon>
        <taxon>Pseudomonadota</taxon>
        <taxon>Gammaproteobacteria</taxon>
        <taxon>Aeromonadales</taxon>
        <taxon>Succinivibrionaceae</taxon>
        <taxon>Anaerobiospirillum</taxon>
    </lineage>
</organism>
<dbReference type="Pfam" id="PF01973">
    <property type="entry name" value="MptE-like"/>
    <property type="match status" value="1"/>
</dbReference>
<evidence type="ECO:0000313" key="3">
    <source>
        <dbReference type="EMBL" id="SPT69476.1"/>
    </source>
</evidence>
<keyword evidence="4" id="KW-1185">Reference proteome</keyword>
<sequence length="752" mass="85760">MDIIEVSNQLGIDIQEIFRLKRFNTSLDITDAEAVANAFHIEQCMINNLVATYDKNIAYFKEHQTELYATFANFKPQRSFEFFSSGNGIPNILFEGYEHAFYPDADPLTYCDRQIAELSSSLTYRYQNYKNQEDRFSLINHRYVNEACAILENIPHGAQTDKIEEIGAMPHMTLLGVGLGYIVGSLVERYAIETMILIEPNADLFYASLYTFSWADFLEMAVNQKISVNFIVGRDIPYTDNYLQHYYERSGAFLAEANCLIAHYVDQSIKELLEFYSESFYRYYTMLGYCDDALYGISNTMRSIKDGRALVRSDVKLPEKFVSMPVFVIGNGPSLDEDIAFLRKNQDRALIIACGTALDSLYNAGIKADLYVASERTYHIGQTLEIFEGSHYLDDIIIATACTTHKNTIKHFKDALIFDKYDESIAKMLCVNPEFKGIEKWQDLAGMNPLVGNAGLSVAIHLGFKNIYLFGIDNGRASTVSNLHSKFSDIYGDKYKAREKSDIAGQDLMLEANFGGYVSSNALYRVSRDFLDTLLGSTKVNCINCSNGALLKHARPLKSKDIVLDDLDDKCKEELRAFLLNDKVMYFNVDEAIIKRIFDAKSFESFVDKLIYIVNQALDSRKSGLYFMGVIHNILEQSDIGFGLVLKRLMLASSQYFFMFATRALYTIKDEKTALKTAQEILNRYIYLLLDLKYIYVNFMPDFIEHEHVSLMHGRIGLDHEDSKAPAIDDQVLVLDTKKDGLKKNAFVKRYE</sequence>
<accession>A0A2X0VC15</accession>
<name>A0A2X0VC15_9GAMM</name>
<dbReference type="PANTHER" id="PTHR41786:SF1">
    <property type="entry name" value="6-HYDROXYMETHYLPTERIN DIPHOSPHOKINASE MPTE-LIKE DOMAIN-CONTAINING PROTEIN"/>
    <property type="match status" value="1"/>
</dbReference>
<reference evidence="3 4" key="1">
    <citation type="submission" date="2018-06" db="EMBL/GenBank/DDBJ databases">
        <authorList>
            <consortium name="Pathogen Informatics"/>
            <person name="Doyle S."/>
        </authorList>
    </citation>
    <scope>NUCLEOTIDE SEQUENCE [LARGE SCALE GENOMIC DNA]</scope>
    <source>
        <strain evidence="3 4">NCTC13093</strain>
    </source>
</reference>
<dbReference type="Gene3D" id="3.90.1480.10">
    <property type="entry name" value="Alpha-2,3-sialyltransferase"/>
    <property type="match status" value="1"/>
</dbReference>
<proteinExistence type="predicted"/>
<dbReference type="AlphaFoldDB" id="A0A2X0VC15"/>
<dbReference type="Proteomes" id="UP000250086">
    <property type="component" value="Unassembled WGS sequence"/>
</dbReference>
<dbReference type="InterPro" id="IPR045376">
    <property type="entry name" value="Maf_N"/>
</dbReference>